<feature type="region of interest" description="Disordered" evidence="4">
    <location>
        <begin position="86"/>
        <end position="106"/>
    </location>
</feature>
<dbReference type="SUPFAM" id="SSF57829">
    <property type="entry name" value="Zn-binding ribosomal proteins"/>
    <property type="match status" value="1"/>
</dbReference>
<dbReference type="GO" id="GO:0006412">
    <property type="term" value="P:translation"/>
    <property type="evidence" value="ECO:0007669"/>
    <property type="project" value="InterPro"/>
</dbReference>
<dbReference type="GO" id="GO:0005840">
    <property type="term" value="C:ribosome"/>
    <property type="evidence" value="ECO:0007669"/>
    <property type="project" value="UniProtKB-KW"/>
</dbReference>
<dbReference type="InterPro" id="IPR001705">
    <property type="entry name" value="Ribosomal_bL33"/>
</dbReference>
<evidence type="ECO:0000256" key="3">
    <source>
        <dbReference type="ARBA" id="ARBA00023274"/>
    </source>
</evidence>
<dbReference type="OrthoDB" id="361870at2759"/>
<dbReference type="GO" id="GO:0003735">
    <property type="term" value="F:structural constituent of ribosome"/>
    <property type="evidence" value="ECO:0007669"/>
    <property type="project" value="InterPro"/>
</dbReference>
<dbReference type="HAMAP" id="MF_00294">
    <property type="entry name" value="Ribosomal_bL33"/>
    <property type="match status" value="1"/>
</dbReference>
<dbReference type="NCBIfam" id="TIGR01023">
    <property type="entry name" value="rpmG_bact"/>
    <property type="match status" value="1"/>
</dbReference>
<dbReference type="GO" id="GO:1990904">
    <property type="term" value="C:ribonucleoprotein complex"/>
    <property type="evidence" value="ECO:0007669"/>
    <property type="project" value="UniProtKB-KW"/>
</dbReference>
<protein>
    <submittedName>
        <fullName evidence="6">Uncharacterized protein LOC113147456</fullName>
    </submittedName>
</protein>
<dbReference type="PANTHER" id="PTHR43168">
    <property type="entry name" value="50S RIBOSOMAL PROTEIN L33, CHLOROPLASTIC"/>
    <property type="match status" value="1"/>
</dbReference>
<evidence type="ECO:0000313" key="6">
    <source>
        <dbReference type="RefSeq" id="XP_026193903.1"/>
    </source>
</evidence>
<dbReference type="PANTHER" id="PTHR43168:SF2">
    <property type="entry name" value="LARGE RIBOSOMAL SUBUNIT PROTEIN BL33C"/>
    <property type="match status" value="1"/>
</dbReference>
<sequence>MAASRAPVTDIDPDSDLYQDALAQGAIASARTCTGVPVPLLQRGTVEQLEIQARNQICMGGTASLLMKKKDRRNLVVLECTEARAEGKPPSRYTTTKNRKNTPEPLQLRKYNKFLRRHTLHKELK</sequence>
<organism evidence="5 6">
    <name type="scientific">Cyclospora cayetanensis</name>
    <dbReference type="NCBI Taxonomy" id="88456"/>
    <lineage>
        <taxon>Eukaryota</taxon>
        <taxon>Sar</taxon>
        <taxon>Alveolata</taxon>
        <taxon>Apicomplexa</taxon>
        <taxon>Conoidasida</taxon>
        <taxon>Coccidia</taxon>
        <taxon>Eucoccidiorida</taxon>
        <taxon>Eimeriorina</taxon>
        <taxon>Eimeriidae</taxon>
        <taxon>Cyclospora</taxon>
    </lineage>
</organism>
<accession>A0A6P6S1A9</accession>
<dbReference type="Pfam" id="PF00471">
    <property type="entry name" value="Ribosomal_L33"/>
    <property type="match status" value="1"/>
</dbReference>
<comment type="similarity">
    <text evidence="1">Belongs to the bacterial ribosomal protein bL33 family.</text>
</comment>
<dbReference type="GeneID" id="113147456"/>
<keyword evidence="5" id="KW-1185">Reference proteome</keyword>
<keyword evidence="2" id="KW-0689">Ribosomal protein</keyword>
<evidence type="ECO:0000313" key="5">
    <source>
        <dbReference type="Proteomes" id="UP000515125"/>
    </source>
</evidence>
<evidence type="ECO:0000256" key="1">
    <source>
        <dbReference type="ARBA" id="ARBA00007596"/>
    </source>
</evidence>
<dbReference type="NCBIfam" id="NF001764">
    <property type="entry name" value="PRK00504.1"/>
    <property type="match status" value="1"/>
</dbReference>
<dbReference type="GO" id="GO:0005737">
    <property type="term" value="C:cytoplasm"/>
    <property type="evidence" value="ECO:0007669"/>
    <property type="project" value="UniProtKB-ARBA"/>
</dbReference>
<dbReference type="Gene3D" id="2.20.28.120">
    <property type="entry name" value="Ribosomal protein L33"/>
    <property type="match status" value="1"/>
</dbReference>
<dbReference type="RefSeq" id="XP_026193903.1">
    <property type="nucleotide sequence ID" value="XM_026338118.1"/>
</dbReference>
<evidence type="ECO:0000256" key="4">
    <source>
        <dbReference type="SAM" id="MobiDB-lite"/>
    </source>
</evidence>
<dbReference type="AlphaFoldDB" id="A0A6P6S1A9"/>
<evidence type="ECO:0000256" key="2">
    <source>
        <dbReference type="ARBA" id="ARBA00022980"/>
    </source>
</evidence>
<name>A0A6P6S1A9_9EIME</name>
<keyword evidence="3" id="KW-0687">Ribonucleoprotein</keyword>
<reference evidence="6" key="1">
    <citation type="submission" date="2025-08" db="UniProtKB">
        <authorList>
            <consortium name="RefSeq"/>
        </authorList>
    </citation>
    <scope>IDENTIFICATION</scope>
</reference>
<dbReference type="Proteomes" id="UP000515125">
    <property type="component" value="Unplaced"/>
</dbReference>
<dbReference type="InterPro" id="IPR038584">
    <property type="entry name" value="Ribosomal_bL33_sf"/>
</dbReference>
<dbReference type="NCBIfam" id="NF001860">
    <property type="entry name" value="PRK00595.1"/>
    <property type="match status" value="1"/>
</dbReference>
<proteinExistence type="inferred from homology"/>
<dbReference type="InterPro" id="IPR011332">
    <property type="entry name" value="Ribosomal_zn-bd"/>
</dbReference>
<gene>
    <name evidence="6" type="primary">LOC113147456</name>
</gene>